<keyword evidence="6" id="KW-1185">Reference proteome</keyword>
<evidence type="ECO:0008006" key="7">
    <source>
        <dbReference type="Google" id="ProtNLM"/>
    </source>
</evidence>
<dbReference type="PROSITE" id="PS51257">
    <property type="entry name" value="PROKAR_LIPOPROTEIN"/>
    <property type="match status" value="1"/>
</dbReference>
<dbReference type="EMBL" id="JAQNDN010000024">
    <property type="protein sequence ID" value="MDC0674492.1"/>
    <property type="molecule type" value="Genomic_DNA"/>
</dbReference>
<dbReference type="Proteomes" id="UP001217838">
    <property type="component" value="Unassembled WGS sequence"/>
</dbReference>
<evidence type="ECO:0000313" key="5">
    <source>
        <dbReference type="EMBL" id="MDC0674492.1"/>
    </source>
</evidence>
<dbReference type="RefSeq" id="WP_272008783.1">
    <property type="nucleotide sequence ID" value="NZ_JAQNDN010000024.1"/>
</dbReference>
<comment type="caution">
    <text evidence="5">The sequence shown here is derived from an EMBL/GenBank/DDBJ whole genome shotgun (WGS) entry which is preliminary data.</text>
</comment>
<accession>A0ABT5BK11</accession>
<evidence type="ECO:0000313" key="6">
    <source>
        <dbReference type="Proteomes" id="UP001217838"/>
    </source>
</evidence>
<protein>
    <recommendedName>
        <fullName evidence="7">Myxococcus cysteine-rich repeat-containing protein</fullName>
    </recommendedName>
</protein>
<dbReference type="InterPro" id="IPR011936">
    <property type="entry name" value="Myxo_disulph_rpt"/>
</dbReference>
<organism evidence="5 6">
    <name type="scientific">Nannocystis radixulma</name>
    <dbReference type="NCBI Taxonomy" id="2995305"/>
    <lineage>
        <taxon>Bacteria</taxon>
        <taxon>Pseudomonadati</taxon>
        <taxon>Myxococcota</taxon>
        <taxon>Polyangia</taxon>
        <taxon>Nannocystales</taxon>
        <taxon>Nannocystaceae</taxon>
        <taxon>Nannocystis</taxon>
    </lineage>
</organism>
<keyword evidence="3" id="KW-1015">Disulfide bond</keyword>
<reference evidence="5 6" key="1">
    <citation type="submission" date="2022-11" db="EMBL/GenBank/DDBJ databases">
        <title>Minimal conservation of predation-associated metabolite biosynthetic gene clusters underscores biosynthetic potential of Myxococcota including descriptions for ten novel species: Archangium lansinium sp. nov., Myxococcus landrumus sp. nov., Nannocystis bai.</title>
        <authorList>
            <person name="Ahearne A."/>
            <person name="Stevens C."/>
            <person name="Dowd S."/>
        </authorList>
    </citation>
    <scope>NUCLEOTIDE SEQUENCE [LARGE SCALE GENOMIC DNA]</scope>
    <source>
        <strain evidence="5 6">NCELM</strain>
    </source>
</reference>
<name>A0ABT5BK11_9BACT</name>
<proteinExistence type="predicted"/>
<dbReference type="NCBIfam" id="TIGR02232">
    <property type="entry name" value="myxo_disulf_rpt"/>
    <property type="match status" value="1"/>
</dbReference>
<feature type="compositionally biased region" description="Low complexity" evidence="4">
    <location>
        <begin position="20"/>
        <end position="53"/>
    </location>
</feature>
<dbReference type="SUPFAM" id="SSF63829">
    <property type="entry name" value="Calcium-dependent phosphotriesterase"/>
    <property type="match status" value="1"/>
</dbReference>
<feature type="region of interest" description="Disordered" evidence="4">
    <location>
        <begin position="20"/>
        <end position="80"/>
    </location>
</feature>
<dbReference type="SUPFAM" id="SSF101898">
    <property type="entry name" value="NHL repeat"/>
    <property type="match status" value="1"/>
</dbReference>
<evidence type="ECO:0000256" key="4">
    <source>
        <dbReference type="SAM" id="MobiDB-lite"/>
    </source>
</evidence>
<gene>
    <name evidence="5" type="ORF">POL58_42490</name>
</gene>
<evidence type="ECO:0000256" key="1">
    <source>
        <dbReference type="ARBA" id="ARBA00022729"/>
    </source>
</evidence>
<evidence type="ECO:0000256" key="2">
    <source>
        <dbReference type="ARBA" id="ARBA00022737"/>
    </source>
</evidence>
<sequence length="443" mass="44735">MRSPSSSLCLALLIGACGPTPSGDDSDGGSSTVAATNTPATSADPTSTADPTTGACDDCTEPPTVTTGAPAPACGDGNLDPDEACDDGNLDPGDGCEPDCTVPTGGLEQLFPGVMPRAVAVAPAGWIAVGGSQVSPTIEPWLARLTDTTEEVWTLVPDEPAIGVSVQALAVGADGVLHAAGGDTYDDISGDAWVARVDEFAAPIDAASWVLGDYTRAQGVALGPSASWYVGGEAGTSSAWVRRLDAAGNVQWTWQQPDAAGFTLAVDAAGNTFIAGVGALGNGNGDGAVWKIDPSGQLLWKRPQPTVWLHVAADPSGDVHVAGSADDGETLRLWVAKLSPEGDELWRTELDAIAGASASDSAGGLALSPTGMLYFATQAQSQSSISSLLYALDAAGGAFMWAVVDTAWRWEDLAVLPSGAPVVAGWGDQGGLPTGIVRVIAVP</sequence>
<evidence type="ECO:0000256" key="3">
    <source>
        <dbReference type="ARBA" id="ARBA00023157"/>
    </source>
</evidence>
<keyword evidence="1" id="KW-0732">Signal</keyword>
<keyword evidence="2" id="KW-0677">Repeat</keyword>
<feature type="compositionally biased region" description="Low complexity" evidence="4">
    <location>
        <begin position="61"/>
        <end position="73"/>
    </location>
</feature>